<dbReference type="EMBL" id="CP060714">
    <property type="protein sequence ID" value="QNN55609.1"/>
    <property type="molecule type" value="Genomic_DNA"/>
</dbReference>
<keyword evidence="1" id="KW-0378">Hydrolase</keyword>
<evidence type="ECO:0000259" key="3">
    <source>
        <dbReference type="PROSITE" id="PS50175"/>
    </source>
</evidence>
<dbReference type="PROSITE" id="PS50175">
    <property type="entry name" value="ASP_PROT_RETROV"/>
    <property type="match status" value="1"/>
</dbReference>
<dbReference type="RefSeq" id="WP_187595882.1">
    <property type="nucleotide sequence ID" value="NZ_CP060714.1"/>
</dbReference>
<dbReference type="AlphaFoldDB" id="A0A7G9RJ34"/>
<dbReference type="InterPro" id="IPR034122">
    <property type="entry name" value="Retropepsin-like_bacterial"/>
</dbReference>
<organism evidence="4 5">
    <name type="scientific">Diaphorobacter ruginosibacter</name>
    <dbReference type="NCBI Taxonomy" id="1715720"/>
    <lineage>
        <taxon>Bacteria</taxon>
        <taxon>Pseudomonadati</taxon>
        <taxon>Pseudomonadota</taxon>
        <taxon>Betaproteobacteria</taxon>
        <taxon>Burkholderiales</taxon>
        <taxon>Comamonadaceae</taxon>
        <taxon>Diaphorobacter</taxon>
    </lineage>
</organism>
<name>A0A7G9RJ34_9BURK</name>
<dbReference type="InterPro" id="IPR021109">
    <property type="entry name" value="Peptidase_aspartic_dom_sf"/>
</dbReference>
<feature type="signal peptide" evidence="2">
    <location>
        <begin position="1"/>
        <end position="31"/>
    </location>
</feature>
<protein>
    <submittedName>
        <fullName evidence="4">Retroviral-like aspartic protease family protein</fullName>
    </submittedName>
</protein>
<dbReference type="SUPFAM" id="SSF50630">
    <property type="entry name" value="Acid proteases"/>
    <property type="match status" value="1"/>
</dbReference>
<dbReference type="KEGG" id="drg:H9K76_13250"/>
<evidence type="ECO:0000256" key="1">
    <source>
        <dbReference type="ARBA" id="ARBA00022801"/>
    </source>
</evidence>
<feature type="chain" id="PRO_5029008351" evidence="2">
    <location>
        <begin position="32"/>
        <end position="223"/>
    </location>
</feature>
<dbReference type="InterPro" id="IPR001995">
    <property type="entry name" value="Peptidase_A2_cat"/>
</dbReference>
<reference evidence="4 5" key="1">
    <citation type="submission" date="2020-08" db="EMBL/GenBank/DDBJ databases">
        <title>Genome sequence of Diaphorobacter ruginosibacter DSM 27467T.</title>
        <authorList>
            <person name="Hyun D.-W."/>
            <person name="Bae J.-W."/>
        </authorList>
    </citation>
    <scope>NUCLEOTIDE SEQUENCE [LARGE SCALE GENOMIC DNA]</scope>
    <source>
        <strain evidence="4 5">DSM 27467</strain>
    </source>
</reference>
<dbReference type="Proteomes" id="UP000515811">
    <property type="component" value="Chromosome"/>
</dbReference>
<accession>A0A7G9RJ34</accession>
<evidence type="ECO:0000256" key="2">
    <source>
        <dbReference type="SAM" id="SignalP"/>
    </source>
</evidence>
<proteinExistence type="predicted"/>
<evidence type="ECO:0000313" key="5">
    <source>
        <dbReference type="Proteomes" id="UP000515811"/>
    </source>
</evidence>
<keyword evidence="2" id="KW-0732">Signal</keyword>
<dbReference type="GO" id="GO:0004190">
    <property type="term" value="F:aspartic-type endopeptidase activity"/>
    <property type="evidence" value="ECO:0007669"/>
    <property type="project" value="InterPro"/>
</dbReference>
<dbReference type="InterPro" id="IPR011969">
    <property type="entry name" value="Clan_AA_Asp_peptidase_C"/>
</dbReference>
<keyword evidence="4" id="KW-0645">Protease</keyword>
<evidence type="ECO:0000313" key="4">
    <source>
        <dbReference type="EMBL" id="QNN55609.1"/>
    </source>
</evidence>
<dbReference type="CDD" id="cd05483">
    <property type="entry name" value="retropepsin_like_bacteria"/>
    <property type="match status" value="1"/>
</dbReference>
<dbReference type="NCBIfam" id="TIGR02281">
    <property type="entry name" value="clan_AA_DTGA"/>
    <property type="match status" value="1"/>
</dbReference>
<dbReference type="Gene3D" id="2.40.70.10">
    <property type="entry name" value="Acid Proteases"/>
    <property type="match status" value="1"/>
</dbReference>
<keyword evidence="5" id="KW-1185">Reference proteome</keyword>
<dbReference type="Pfam" id="PF13975">
    <property type="entry name" value="gag-asp_proteas"/>
    <property type="match status" value="1"/>
</dbReference>
<dbReference type="GO" id="GO:0006508">
    <property type="term" value="P:proteolysis"/>
    <property type="evidence" value="ECO:0007669"/>
    <property type="project" value="UniProtKB-KW"/>
</dbReference>
<feature type="domain" description="Peptidase A2" evidence="3">
    <location>
        <begin position="127"/>
        <end position="205"/>
    </location>
</feature>
<sequence>MSTTLGYSGSFARAASAAALLLACLATPALAQQATLVGVLGSKALLVIDGNAPRTLGAGESVSGIKVVSISGDSAVVESGGVRQTLRMGDTPVNISPTAGSGKQRLVLKADSRGHFMNSGLINGQVMRYMVDTGATSVAFSQSEARRMGVQFENGQQIMIGTGNGTVRAHRVVLQSVRAGDIELRNVDAVVVPQPMPYVLLGNSFLNAFQMTRTNDEMVLEKK</sequence>
<gene>
    <name evidence="4" type="ORF">H9K76_13250</name>
</gene>